<evidence type="ECO:0000313" key="7">
    <source>
        <dbReference type="EMBL" id="MBD3941357.1"/>
    </source>
</evidence>
<evidence type="ECO:0000256" key="5">
    <source>
        <dbReference type="ARBA" id="ARBA00023295"/>
    </source>
</evidence>
<evidence type="ECO:0000256" key="2">
    <source>
        <dbReference type="ARBA" id="ARBA00001271"/>
    </source>
</evidence>
<keyword evidence="5" id="KW-0326">Glycosidase</keyword>
<dbReference type="SUPFAM" id="SSF51126">
    <property type="entry name" value="Pectin lyase-like"/>
    <property type="match status" value="1"/>
</dbReference>
<evidence type="ECO:0000313" key="8">
    <source>
        <dbReference type="Proteomes" id="UP000598426"/>
    </source>
</evidence>
<protein>
    <submittedName>
        <fullName evidence="7">Right-handed parallel beta-helix repeat-containing protein</fullName>
    </submittedName>
</protein>
<evidence type="ECO:0000256" key="1">
    <source>
        <dbReference type="ARBA" id="ARBA00001255"/>
    </source>
</evidence>
<evidence type="ECO:0000259" key="6">
    <source>
        <dbReference type="Pfam" id="PF23764"/>
    </source>
</evidence>
<comment type="caution">
    <text evidence="7">The sequence shown here is derived from an EMBL/GenBank/DDBJ whole genome shotgun (WGS) entry which is preliminary data.</text>
</comment>
<organism evidence="7 8">
    <name type="scientific">Microbacterium helvum</name>
    <dbReference type="NCBI Taxonomy" id="2773713"/>
    <lineage>
        <taxon>Bacteria</taxon>
        <taxon>Bacillati</taxon>
        <taxon>Actinomycetota</taxon>
        <taxon>Actinomycetes</taxon>
        <taxon>Micrococcales</taxon>
        <taxon>Microbacteriaceae</taxon>
        <taxon>Microbacterium</taxon>
    </lineage>
</organism>
<dbReference type="InterPro" id="IPR056441">
    <property type="entry name" value="Beta-barrel_GLAA-B_II"/>
</dbReference>
<dbReference type="InterPro" id="IPR011050">
    <property type="entry name" value="Pectin_lyase_fold/virulence"/>
</dbReference>
<keyword evidence="3" id="KW-0677">Repeat</keyword>
<dbReference type="Pfam" id="PF23764">
    <property type="entry name" value="Beta-barrel_GLAA-B_II"/>
    <property type="match status" value="1"/>
</dbReference>
<accession>A0ABR8NLP0</accession>
<keyword evidence="4" id="KW-0378">Hydrolase</keyword>
<dbReference type="Gene3D" id="2.160.20.10">
    <property type="entry name" value="Single-stranded right-handed beta-helix, Pectin lyase-like"/>
    <property type="match status" value="2"/>
</dbReference>
<evidence type="ECO:0000256" key="3">
    <source>
        <dbReference type="ARBA" id="ARBA00022737"/>
    </source>
</evidence>
<sequence>MRRLIDVGDHGFRAEDTVDAGRALRRAVNAARDAGGPVRLILPPGDYHVWPETAPRRELFVSNTVGIDPRFATKSIGLLLDDLEGVEVVADGARLVAHGRMTALAIVDGSGVTVDGLEVDWAVPTVIDVTVADAGVDGNGAWRELTVPACTRFRIDGTDVVWMSEPSPFTGELYWSGANALAYSQVSDPTTGRTRRAACPLFEGVASIERVDAATLRVTYATASPAQDRGLVYQLREIDRDHPGMLVLDCADVELRRMRIDYLHGFGLVAQNSQDLTLDGLVFRAPGGSGRVTAGFADFVQCSGMRGRVDIRDCEFDGPHDDPINVHGTYLAVTGAEPARLSLQYQHDQTAGFPAFGDGESVELVDRRTLQPVHTATVRGVTGPTGRDIASAARPITIGVADPLPPAVLAAARSGRLAAENTTRTPEVTITGCTFCRVPTRAILVTTRRPVRIEGCRFEGIAMPCIQIAADASGWWESGPVTEVAIVGNTFRDVTAGVLEVAPSVPADAAPVHGTVRFEGNDVGLAAALFAELRGLKAFTARANRVRHPAGEAAVIRADAGVHVEWDGPESPALRP</sequence>
<comment type="catalytic activity">
    <reaction evidence="2">
        <text>Hydrolysis of terminal, non-reducing branched (1-&gt;3)-alpha-D-galactosidic residues, producing free D-galactose.</text>
        <dbReference type="EC" id="3.2.1.n1"/>
    </reaction>
</comment>
<proteinExistence type="predicted"/>
<dbReference type="RefSeq" id="WP_191170980.1">
    <property type="nucleotide sequence ID" value="NZ_JACXZS010000003.1"/>
</dbReference>
<keyword evidence="8" id="KW-1185">Reference proteome</keyword>
<reference evidence="7 8" key="1">
    <citation type="submission" date="2020-09" db="EMBL/GenBank/DDBJ databases">
        <title>Isolation and identification of active actinomycetes.</title>
        <authorList>
            <person name="Li X."/>
        </authorList>
    </citation>
    <scope>NUCLEOTIDE SEQUENCE [LARGE SCALE GENOMIC DNA]</scope>
    <source>
        <strain evidence="7 8">NEAU-LLC</strain>
    </source>
</reference>
<name>A0ABR8NLP0_9MICO</name>
<dbReference type="EMBL" id="JACXZS010000003">
    <property type="protein sequence ID" value="MBD3941357.1"/>
    <property type="molecule type" value="Genomic_DNA"/>
</dbReference>
<feature type="domain" description="GLAA-B beta-barrel" evidence="6">
    <location>
        <begin position="341"/>
        <end position="382"/>
    </location>
</feature>
<dbReference type="Proteomes" id="UP000598426">
    <property type="component" value="Unassembled WGS sequence"/>
</dbReference>
<gene>
    <name evidence="7" type="ORF">IF188_06545</name>
</gene>
<dbReference type="InterPro" id="IPR012334">
    <property type="entry name" value="Pectin_lyas_fold"/>
</dbReference>
<comment type="catalytic activity">
    <reaction evidence="1">
        <text>Hydrolysis of terminal, non-reducing alpha-D-galactose residues in alpha-D-galactosides, including galactose oligosaccharides, galactomannans and galactolipids.</text>
        <dbReference type="EC" id="3.2.1.22"/>
    </reaction>
</comment>
<evidence type="ECO:0000256" key="4">
    <source>
        <dbReference type="ARBA" id="ARBA00022801"/>
    </source>
</evidence>